<organism evidence="1 2">
    <name type="scientific">Dreissena polymorpha</name>
    <name type="common">Zebra mussel</name>
    <name type="synonym">Mytilus polymorpha</name>
    <dbReference type="NCBI Taxonomy" id="45954"/>
    <lineage>
        <taxon>Eukaryota</taxon>
        <taxon>Metazoa</taxon>
        <taxon>Spiralia</taxon>
        <taxon>Lophotrochozoa</taxon>
        <taxon>Mollusca</taxon>
        <taxon>Bivalvia</taxon>
        <taxon>Autobranchia</taxon>
        <taxon>Heteroconchia</taxon>
        <taxon>Euheterodonta</taxon>
        <taxon>Imparidentia</taxon>
        <taxon>Neoheterodontei</taxon>
        <taxon>Myida</taxon>
        <taxon>Dreissenoidea</taxon>
        <taxon>Dreissenidae</taxon>
        <taxon>Dreissena</taxon>
    </lineage>
</organism>
<reference evidence="1" key="1">
    <citation type="journal article" date="2019" name="bioRxiv">
        <title>The Genome of the Zebra Mussel, Dreissena polymorpha: A Resource for Invasive Species Research.</title>
        <authorList>
            <person name="McCartney M.A."/>
            <person name="Auch B."/>
            <person name="Kono T."/>
            <person name="Mallez S."/>
            <person name="Zhang Y."/>
            <person name="Obille A."/>
            <person name="Becker A."/>
            <person name="Abrahante J.E."/>
            <person name="Garbe J."/>
            <person name="Badalamenti J.P."/>
            <person name="Herman A."/>
            <person name="Mangelson H."/>
            <person name="Liachko I."/>
            <person name="Sullivan S."/>
            <person name="Sone E.D."/>
            <person name="Koren S."/>
            <person name="Silverstein K.A.T."/>
            <person name="Beckman K.B."/>
            <person name="Gohl D.M."/>
        </authorList>
    </citation>
    <scope>NUCLEOTIDE SEQUENCE</scope>
    <source>
        <strain evidence="1">Duluth1</strain>
        <tissue evidence="1">Whole animal</tissue>
    </source>
</reference>
<name>A0A9D3YGA4_DREPO</name>
<keyword evidence="2" id="KW-1185">Reference proteome</keyword>
<evidence type="ECO:0000313" key="2">
    <source>
        <dbReference type="Proteomes" id="UP000828390"/>
    </source>
</evidence>
<reference evidence="1" key="2">
    <citation type="submission" date="2020-11" db="EMBL/GenBank/DDBJ databases">
        <authorList>
            <person name="McCartney M.A."/>
            <person name="Auch B."/>
            <person name="Kono T."/>
            <person name="Mallez S."/>
            <person name="Becker A."/>
            <person name="Gohl D.M."/>
            <person name="Silverstein K.A.T."/>
            <person name="Koren S."/>
            <person name="Bechman K.B."/>
            <person name="Herman A."/>
            <person name="Abrahante J.E."/>
            <person name="Garbe J."/>
        </authorList>
    </citation>
    <scope>NUCLEOTIDE SEQUENCE</scope>
    <source>
        <strain evidence="1">Duluth1</strain>
        <tissue evidence="1">Whole animal</tissue>
    </source>
</reference>
<evidence type="ECO:0000313" key="1">
    <source>
        <dbReference type="EMBL" id="KAH3698039.1"/>
    </source>
</evidence>
<accession>A0A9D3YGA4</accession>
<sequence>MARASYHLLEIQIYLSGRQLSLSSVAVVTSWDTVCARTDIDALHGFKFRGTPQWNSLHGSKLYDHEVDIRENINQADVPEYAVVRVLNSGRLCQRITCLMTLLSV</sequence>
<gene>
    <name evidence="1" type="ORF">DPMN_085554</name>
</gene>
<dbReference type="EMBL" id="JAIWYP010000016">
    <property type="protein sequence ID" value="KAH3698039.1"/>
    <property type="molecule type" value="Genomic_DNA"/>
</dbReference>
<comment type="caution">
    <text evidence="1">The sequence shown here is derived from an EMBL/GenBank/DDBJ whole genome shotgun (WGS) entry which is preliminary data.</text>
</comment>
<dbReference type="Proteomes" id="UP000828390">
    <property type="component" value="Unassembled WGS sequence"/>
</dbReference>
<proteinExistence type="predicted"/>
<protein>
    <submittedName>
        <fullName evidence="1">Uncharacterized protein</fullName>
    </submittedName>
</protein>
<dbReference type="AlphaFoldDB" id="A0A9D3YGA4"/>